<evidence type="ECO:0000313" key="5">
    <source>
        <dbReference type="Proteomes" id="UP000177907"/>
    </source>
</evidence>
<evidence type="ECO:0000313" key="4">
    <source>
        <dbReference type="EMBL" id="OGH87531.1"/>
    </source>
</evidence>
<feature type="transmembrane region" description="Helical" evidence="3">
    <location>
        <begin position="500"/>
        <end position="526"/>
    </location>
</feature>
<reference evidence="4 5" key="1">
    <citation type="journal article" date="2016" name="Nat. Commun.">
        <title>Thousands of microbial genomes shed light on interconnected biogeochemical processes in an aquifer system.</title>
        <authorList>
            <person name="Anantharaman K."/>
            <person name="Brown C.T."/>
            <person name="Hug L.A."/>
            <person name="Sharon I."/>
            <person name="Castelle C.J."/>
            <person name="Probst A.J."/>
            <person name="Thomas B.C."/>
            <person name="Singh A."/>
            <person name="Wilkins M.J."/>
            <person name="Karaoz U."/>
            <person name="Brodie E.L."/>
            <person name="Williams K.H."/>
            <person name="Hubbard S.S."/>
            <person name="Banfield J.F."/>
        </authorList>
    </citation>
    <scope>NUCLEOTIDE SEQUENCE [LARGE SCALE GENOMIC DNA]</scope>
</reference>
<feature type="region of interest" description="Disordered" evidence="2">
    <location>
        <begin position="1"/>
        <end position="287"/>
    </location>
</feature>
<keyword evidence="1" id="KW-0175">Coiled coil</keyword>
<evidence type="ECO:0000256" key="3">
    <source>
        <dbReference type="SAM" id="Phobius"/>
    </source>
</evidence>
<feature type="compositionally biased region" description="Basic and acidic residues" evidence="2">
    <location>
        <begin position="191"/>
        <end position="220"/>
    </location>
</feature>
<keyword evidence="3" id="KW-0472">Membrane</keyword>
<protein>
    <recommendedName>
        <fullName evidence="6">DZANK-type domain-containing protein</fullName>
    </recommendedName>
</protein>
<dbReference type="STRING" id="1798704.A3J93_03315"/>
<evidence type="ECO:0008006" key="6">
    <source>
        <dbReference type="Google" id="ProtNLM"/>
    </source>
</evidence>
<keyword evidence="3" id="KW-1133">Transmembrane helix</keyword>
<dbReference type="AlphaFoldDB" id="A0A1F6NUI2"/>
<dbReference type="Proteomes" id="UP000177907">
    <property type="component" value="Unassembled WGS sequence"/>
</dbReference>
<comment type="caution">
    <text evidence="4">The sequence shown here is derived from an EMBL/GenBank/DDBJ whole genome shotgun (WGS) entry which is preliminary data.</text>
</comment>
<organism evidence="4 5">
    <name type="scientific">Candidatus Magasanikbacteria bacterium RIFOXYC2_FULL_42_28</name>
    <dbReference type="NCBI Taxonomy" id="1798704"/>
    <lineage>
        <taxon>Bacteria</taxon>
        <taxon>Candidatus Magasanikiibacteriota</taxon>
    </lineage>
</organism>
<feature type="compositionally biased region" description="Low complexity" evidence="2">
    <location>
        <begin position="600"/>
        <end position="625"/>
    </location>
</feature>
<evidence type="ECO:0000256" key="1">
    <source>
        <dbReference type="SAM" id="Coils"/>
    </source>
</evidence>
<name>A0A1F6NUI2_9BACT</name>
<dbReference type="EMBL" id="MFQZ01000010">
    <property type="protein sequence ID" value="OGH87531.1"/>
    <property type="molecule type" value="Genomic_DNA"/>
</dbReference>
<proteinExistence type="predicted"/>
<accession>A0A1F6NUI2</accession>
<feature type="compositionally biased region" description="Polar residues" evidence="2">
    <location>
        <begin position="98"/>
        <end position="107"/>
    </location>
</feature>
<gene>
    <name evidence="4" type="ORF">A3J93_03315</name>
</gene>
<feature type="compositionally biased region" description="Basic and acidic residues" evidence="2">
    <location>
        <begin position="57"/>
        <end position="72"/>
    </location>
</feature>
<feature type="compositionally biased region" description="Low complexity" evidence="2">
    <location>
        <begin position="308"/>
        <end position="319"/>
    </location>
</feature>
<feature type="compositionally biased region" description="Polar residues" evidence="2">
    <location>
        <begin position="169"/>
        <end position="186"/>
    </location>
</feature>
<evidence type="ECO:0000256" key="2">
    <source>
        <dbReference type="SAM" id="MobiDB-lite"/>
    </source>
</evidence>
<feature type="coiled-coil region" evidence="1">
    <location>
        <begin position="452"/>
        <end position="479"/>
    </location>
</feature>
<keyword evidence="3" id="KW-0812">Transmembrane</keyword>
<feature type="compositionally biased region" description="Basic and acidic residues" evidence="2">
    <location>
        <begin position="235"/>
        <end position="254"/>
    </location>
</feature>
<feature type="region of interest" description="Disordered" evidence="2">
    <location>
        <begin position="300"/>
        <end position="375"/>
    </location>
</feature>
<feature type="compositionally biased region" description="Basic and acidic residues" evidence="2">
    <location>
        <begin position="320"/>
        <end position="334"/>
    </location>
</feature>
<feature type="compositionally biased region" description="Low complexity" evidence="2">
    <location>
        <begin position="129"/>
        <end position="138"/>
    </location>
</feature>
<sequence>MADEQTDNTNEPDSHEISGGAPSKSQDEPTGDADFKIASDSFKNIKTGDAVVQNGESSKDKPKIKQVDDKLVIKVPIPMGQEQTEKIIMEEPEDENTEQPTAESTNPEPEMAPEQTEEPPIAGPNNTLTPQPKKTQPTEPRLPTSVDNAPQTEEKNEPEEVVGAETPAQKKQPQQTEAGQRTQSRPSVAKPNREHQPTKGTPNERPKKSRQEPVQDRTENKNPQQPKIEPNQKQAENKKQPSENETVNKPKQEKNCPNCGAKLNPDGSCGHCGSQPQKKGGGIKNCPNCGATLNPDGSCGYCGKKAEQSTQSPQTTTPEQQKEAAGDMQNEKQKKGPGQRLGDTGRAIKNAPGNAARGIGNAAKGVGNAIRNPKKTLKNVAKKTARNAAANMRGLTIARNKLRREAKKMEKELSALNDKTPGSKNSWEMKIIKFFFPGIYAKITGVTNIPGNAKLEIIIKILQAKVVRLESAKRALQAAEGISASYDAIMTTWGIISTGLGLFIVPGVIAILFSPIIFICLMTFYWTTTKGITTGAIDKVVKQVDGQLKPLKEKLEITKKKLGLRRGISQKYQEISQTDHLSIARDKQNQQQESQERQSEQQPPDQNQPQNNPLPNDDPYNNHTN</sequence>
<feature type="coiled-coil region" evidence="1">
    <location>
        <begin position="385"/>
        <end position="419"/>
    </location>
</feature>
<feature type="region of interest" description="Disordered" evidence="2">
    <location>
        <begin position="579"/>
        <end position="625"/>
    </location>
</feature>
<feature type="compositionally biased region" description="Basic and acidic residues" evidence="2">
    <location>
        <begin position="582"/>
        <end position="599"/>
    </location>
</feature>